<keyword evidence="1" id="KW-0482">Metalloprotease</keyword>
<keyword evidence="1" id="KW-0645">Protease</keyword>
<comment type="function">
    <text evidence="1">Involved in peptidolytic degradation of cyclic heptapeptide hepatotoxin microcystin (MC).</text>
</comment>
<proteinExistence type="inferred from homology"/>
<dbReference type="Pfam" id="PF07171">
    <property type="entry name" value="MlrC_C"/>
    <property type="match status" value="1"/>
</dbReference>
<keyword evidence="1" id="KW-0479">Metal-binding</keyword>
<comment type="similarity">
    <text evidence="1">Belongs to the peptidase M81 family.</text>
</comment>
<protein>
    <recommendedName>
        <fullName evidence="1">Microcystinase C</fullName>
        <shortName evidence="1">MlrC</shortName>
    </recommendedName>
</protein>
<evidence type="ECO:0000256" key="1">
    <source>
        <dbReference type="PIRNR" id="PIRNR012702"/>
    </source>
</evidence>
<dbReference type="PIRSF" id="PIRSF012702">
    <property type="entry name" value="UCP012702"/>
    <property type="match status" value="1"/>
</dbReference>
<comment type="caution">
    <text evidence="4">The sequence shown here is derived from an EMBL/GenBank/DDBJ whole genome shotgun (WGS) entry which is preliminary data.</text>
</comment>
<evidence type="ECO:0000313" key="4">
    <source>
        <dbReference type="EMBL" id="GAA0217099.1"/>
    </source>
</evidence>
<keyword evidence="1" id="KW-0378">Hydrolase</keyword>
<organism evidence="4 5">
    <name type="scientific">Castellaniella daejeonensis</name>
    <dbReference type="NCBI Taxonomy" id="659013"/>
    <lineage>
        <taxon>Bacteria</taxon>
        <taxon>Pseudomonadati</taxon>
        <taxon>Pseudomonadota</taxon>
        <taxon>Betaproteobacteria</taxon>
        <taxon>Burkholderiales</taxon>
        <taxon>Alcaligenaceae</taxon>
        <taxon>Castellaniella</taxon>
    </lineage>
</organism>
<evidence type="ECO:0000259" key="2">
    <source>
        <dbReference type="Pfam" id="PF07171"/>
    </source>
</evidence>
<accession>A0ABN0TB35</accession>
<dbReference type="Proteomes" id="UP001501176">
    <property type="component" value="Unassembled WGS sequence"/>
</dbReference>
<keyword evidence="5" id="KW-1185">Reference proteome</keyword>
<evidence type="ECO:0000313" key="5">
    <source>
        <dbReference type="Proteomes" id="UP001501176"/>
    </source>
</evidence>
<feature type="domain" description="Microcystin LR degradation protein MlrC N-terminal" evidence="3">
    <location>
        <begin position="3"/>
        <end position="291"/>
    </location>
</feature>
<dbReference type="InterPro" id="IPR015995">
    <property type="entry name" value="MlrC_N"/>
</dbReference>
<dbReference type="EMBL" id="BAAAFN010000004">
    <property type="protein sequence ID" value="GAA0217099.1"/>
    <property type="molecule type" value="Genomic_DNA"/>
</dbReference>
<feature type="domain" description="Microcystin LR degradation protein MlrC C-terminal" evidence="2">
    <location>
        <begin position="302"/>
        <end position="478"/>
    </location>
</feature>
<dbReference type="InterPro" id="IPR009197">
    <property type="entry name" value="MlrC"/>
</dbReference>
<comment type="cofactor">
    <cofactor evidence="1">
        <name>Zn(2+)</name>
        <dbReference type="ChEBI" id="CHEBI:29105"/>
    </cofactor>
    <text evidence="1">Binds 1 zinc ion per subunit.</text>
</comment>
<evidence type="ECO:0000259" key="3">
    <source>
        <dbReference type="Pfam" id="PF07364"/>
    </source>
</evidence>
<dbReference type="RefSeq" id="WP_325127211.1">
    <property type="nucleotide sequence ID" value="NZ_BAAAFN010000004.1"/>
</dbReference>
<name>A0ABN0TB35_9BURK</name>
<sequence>MARIGVLGFLHETNTFAPDVTGLDRFEEADAWPGLTEGDAIIEATRDMNLAVSGFIAAMRAAGHEIVPLLWCSANPSGPVADAAFEAIAARIETRLRGQALDGLFLDLHGSMVTQSLDDAEGELLRRLRGVTGPALPYVAALDFHAIVTQAMVDRTQAMVAYRSYPHVDMAETGQRAARMMQRLLAGETFFAAWRKLDFLVSMPWQCTLDGEPAGVLMAAAGALETDDCPEVQFIPGFPLSDTPASGPSVLAYARNLEQADQAVRTLAAEVEARRRSFTGRLYAPGEALDALAHRRPGRYILADTQDNPGGGGSGDTTGTLRALLDRGIGQACVAVLCDAAFAREAHTLGVGARIDRPLGGRGFPGEEPVPGPFEILSLGDGRFVGTGPFYLGCRMDLGSMVRVRRDGVDILISSRKQQAADQAMFRHLGADPRDYRILVLKSSVHFRADFAALADGILMVKAPGANTADLHDLTFRRLRPGVEIL</sequence>
<dbReference type="InterPro" id="IPR010799">
    <property type="entry name" value="MlrC_C"/>
</dbReference>
<gene>
    <name evidence="4" type="ORF">GCM10009125_02570</name>
</gene>
<reference evidence="4 5" key="1">
    <citation type="journal article" date="2019" name="Int. J. Syst. Evol. Microbiol.">
        <title>The Global Catalogue of Microorganisms (GCM) 10K type strain sequencing project: providing services to taxonomists for standard genome sequencing and annotation.</title>
        <authorList>
            <consortium name="The Broad Institute Genomics Platform"/>
            <consortium name="The Broad Institute Genome Sequencing Center for Infectious Disease"/>
            <person name="Wu L."/>
            <person name="Ma J."/>
        </authorList>
    </citation>
    <scope>NUCLEOTIDE SEQUENCE [LARGE SCALE GENOMIC DNA]</scope>
    <source>
        <strain evidence="4 5">JCM 16240</strain>
    </source>
</reference>
<dbReference type="Pfam" id="PF07364">
    <property type="entry name" value="DUF1485"/>
    <property type="match status" value="1"/>
</dbReference>